<evidence type="ECO:0008006" key="4">
    <source>
        <dbReference type="Google" id="ProtNLM"/>
    </source>
</evidence>
<protein>
    <recommendedName>
        <fullName evidence="4">DUF4871 domain-containing protein</fullName>
    </recommendedName>
</protein>
<gene>
    <name evidence="2" type="ORF">GCM10007100_28040</name>
</gene>
<evidence type="ECO:0000256" key="1">
    <source>
        <dbReference type="SAM" id="SignalP"/>
    </source>
</evidence>
<reference evidence="2" key="2">
    <citation type="submission" date="2020-09" db="EMBL/GenBank/DDBJ databases">
        <authorList>
            <person name="Sun Q."/>
            <person name="Kim S."/>
        </authorList>
    </citation>
    <scope>NUCLEOTIDE SEQUENCE</scope>
    <source>
        <strain evidence="2">KCTC 12988</strain>
    </source>
</reference>
<dbReference type="AlphaFoldDB" id="A0A918TQW7"/>
<accession>A0A918TQW7</accession>
<proteinExistence type="predicted"/>
<keyword evidence="3" id="KW-1185">Reference proteome</keyword>
<dbReference type="Proteomes" id="UP000644507">
    <property type="component" value="Unassembled WGS sequence"/>
</dbReference>
<comment type="caution">
    <text evidence="2">The sequence shown here is derived from an EMBL/GenBank/DDBJ whole genome shotgun (WGS) entry which is preliminary data.</text>
</comment>
<dbReference type="RefSeq" id="WP_189570999.1">
    <property type="nucleotide sequence ID" value="NZ_BMXI01000012.1"/>
</dbReference>
<evidence type="ECO:0000313" key="2">
    <source>
        <dbReference type="EMBL" id="GHC59303.1"/>
    </source>
</evidence>
<dbReference type="EMBL" id="BMXI01000012">
    <property type="protein sequence ID" value="GHC59303.1"/>
    <property type="molecule type" value="Genomic_DNA"/>
</dbReference>
<feature type="signal peptide" evidence="1">
    <location>
        <begin position="1"/>
        <end position="19"/>
    </location>
</feature>
<reference evidence="2" key="1">
    <citation type="journal article" date="2014" name="Int. J. Syst. Evol. Microbiol.">
        <title>Complete genome sequence of Corynebacterium casei LMG S-19264T (=DSM 44701T), isolated from a smear-ripened cheese.</title>
        <authorList>
            <consortium name="US DOE Joint Genome Institute (JGI-PGF)"/>
            <person name="Walter F."/>
            <person name="Albersmeier A."/>
            <person name="Kalinowski J."/>
            <person name="Ruckert C."/>
        </authorList>
    </citation>
    <scope>NUCLEOTIDE SEQUENCE</scope>
    <source>
        <strain evidence="2">KCTC 12988</strain>
    </source>
</reference>
<evidence type="ECO:0000313" key="3">
    <source>
        <dbReference type="Proteomes" id="UP000644507"/>
    </source>
</evidence>
<keyword evidence="1" id="KW-0732">Signal</keyword>
<organism evidence="2 3">
    <name type="scientific">Roseibacillus persicicus</name>
    <dbReference type="NCBI Taxonomy" id="454148"/>
    <lineage>
        <taxon>Bacteria</taxon>
        <taxon>Pseudomonadati</taxon>
        <taxon>Verrucomicrobiota</taxon>
        <taxon>Verrucomicrobiia</taxon>
        <taxon>Verrucomicrobiales</taxon>
        <taxon>Verrucomicrobiaceae</taxon>
        <taxon>Roseibacillus</taxon>
    </lineage>
</organism>
<name>A0A918TQW7_9BACT</name>
<feature type="chain" id="PRO_5037087927" description="DUF4871 domain-containing protein" evidence="1">
    <location>
        <begin position="20"/>
        <end position="163"/>
    </location>
</feature>
<sequence>MKAVATFSLWFLLVAVGFAQDPGKETVARLRTVLLFGTNDNLAEVVPDVPVADKGHAGRMELLKNLHFKNYGLLGSEVKPIWRSYTNWSSPMKGSDEILLSFEPNSQAEADGVKLDLELWQGKRKVMKTTHPLKNGKWLYIAGPDWRGGRLILGIELLPLSEK</sequence>